<dbReference type="PROSITE" id="PS50011">
    <property type="entry name" value="PROTEIN_KINASE_DOM"/>
    <property type="match status" value="1"/>
</dbReference>
<feature type="compositionally biased region" description="Polar residues" evidence="10">
    <location>
        <begin position="1009"/>
        <end position="1030"/>
    </location>
</feature>
<dbReference type="GO" id="GO:0004709">
    <property type="term" value="F:MAP kinase kinase kinase activity"/>
    <property type="evidence" value="ECO:0007669"/>
    <property type="project" value="UniProtKB-ARBA"/>
</dbReference>
<comment type="similarity">
    <text evidence="1">Belongs to the protein kinase superfamily. STE Ser/Thr protein kinase family. MAP kinase kinase kinase subfamily.</text>
</comment>
<keyword evidence="3" id="KW-0808">Transferase</keyword>
<feature type="compositionally biased region" description="Pro residues" evidence="10">
    <location>
        <begin position="179"/>
        <end position="188"/>
    </location>
</feature>
<feature type="compositionally biased region" description="Polar residues" evidence="10">
    <location>
        <begin position="1118"/>
        <end position="1140"/>
    </location>
</feature>
<dbReference type="GO" id="GO:0000196">
    <property type="term" value="P:cell integrity MAPK cascade"/>
    <property type="evidence" value="ECO:0007669"/>
    <property type="project" value="UniProtKB-ARBA"/>
</dbReference>
<dbReference type="GO" id="GO:0005524">
    <property type="term" value="F:ATP binding"/>
    <property type="evidence" value="ECO:0007669"/>
    <property type="project" value="UniProtKB-UniRule"/>
</dbReference>
<dbReference type="Gene3D" id="1.10.510.10">
    <property type="entry name" value="Transferase(Phosphotransferase) domain 1"/>
    <property type="match status" value="1"/>
</dbReference>
<keyword evidence="13" id="KW-1185">Reference proteome</keyword>
<reference evidence="12" key="1">
    <citation type="journal article" date="2020" name="Stud. Mycol.">
        <title>101 Dothideomycetes genomes: a test case for predicting lifestyles and emergence of pathogens.</title>
        <authorList>
            <person name="Haridas S."/>
            <person name="Albert R."/>
            <person name="Binder M."/>
            <person name="Bloem J."/>
            <person name="Labutti K."/>
            <person name="Salamov A."/>
            <person name="Andreopoulos B."/>
            <person name="Baker S."/>
            <person name="Barry K."/>
            <person name="Bills G."/>
            <person name="Bluhm B."/>
            <person name="Cannon C."/>
            <person name="Castanera R."/>
            <person name="Culley D."/>
            <person name="Daum C."/>
            <person name="Ezra D."/>
            <person name="Gonzalez J."/>
            <person name="Henrissat B."/>
            <person name="Kuo A."/>
            <person name="Liang C."/>
            <person name="Lipzen A."/>
            <person name="Lutzoni F."/>
            <person name="Magnuson J."/>
            <person name="Mondo S."/>
            <person name="Nolan M."/>
            <person name="Ohm R."/>
            <person name="Pangilinan J."/>
            <person name="Park H.-J."/>
            <person name="Ramirez L."/>
            <person name="Alfaro M."/>
            <person name="Sun H."/>
            <person name="Tritt A."/>
            <person name="Yoshinaga Y."/>
            <person name="Zwiers L.-H."/>
            <person name="Turgeon B."/>
            <person name="Goodwin S."/>
            <person name="Spatafora J."/>
            <person name="Crous P."/>
            <person name="Grigoriev I."/>
        </authorList>
    </citation>
    <scope>NUCLEOTIDE SEQUENCE</scope>
    <source>
        <strain evidence="12">CBS 473.64</strain>
    </source>
</reference>
<feature type="region of interest" description="Disordered" evidence="10">
    <location>
        <begin position="882"/>
        <end position="914"/>
    </location>
</feature>
<dbReference type="InterPro" id="IPR000719">
    <property type="entry name" value="Prot_kinase_dom"/>
</dbReference>
<evidence type="ECO:0000256" key="9">
    <source>
        <dbReference type="PROSITE-ProRule" id="PRU10141"/>
    </source>
</evidence>
<feature type="domain" description="Protein kinase" evidence="11">
    <location>
        <begin position="1528"/>
        <end position="1797"/>
    </location>
</feature>
<accession>A0A6A6S1B9</accession>
<dbReference type="EC" id="2.7.11.24" evidence="2"/>
<feature type="region of interest" description="Disordered" evidence="10">
    <location>
        <begin position="930"/>
        <end position="1061"/>
    </location>
</feature>
<dbReference type="SUPFAM" id="SSF56112">
    <property type="entry name" value="Protein kinase-like (PK-like)"/>
    <property type="match status" value="1"/>
</dbReference>
<feature type="compositionally biased region" description="Polar residues" evidence="10">
    <location>
        <begin position="1400"/>
        <end position="1427"/>
    </location>
</feature>
<dbReference type="Proteomes" id="UP000799753">
    <property type="component" value="Unassembled WGS sequence"/>
</dbReference>
<feature type="compositionally biased region" description="Polar residues" evidence="10">
    <location>
        <begin position="279"/>
        <end position="321"/>
    </location>
</feature>
<evidence type="ECO:0000256" key="10">
    <source>
        <dbReference type="SAM" id="MobiDB-lite"/>
    </source>
</evidence>
<organism evidence="12 13">
    <name type="scientific">Massarina eburnea CBS 473.64</name>
    <dbReference type="NCBI Taxonomy" id="1395130"/>
    <lineage>
        <taxon>Eukaryota</taxon>
        <taxon>Fungi</taxon>
        <taxon>Dikarya</taxon>
        <taxon>Ascomycota</taxon>
        <taxon>Pezizomycotina</taxon>
        <taxon>Dothideomycetes</taxon>
        <taxon>Pleosporomycetidae</taxon>
        <taxon>Pleosporales</taxon>
        <taxon>Massarineae</taxon>
        <taxon>Massarinaceae</taxon>
        <taxon>Massarina</taxon>
    </lineage>
</organism>
<dbReference type="EMBL" id="MU006783">
    <property type="protein sequence ID" value="KAF2641626.1"/>
    <property type="molecule type" value="Genomic_DNA"/>
</dbReference>
<name>A0A6A6S1B9_9PLEO</name>
<evidence type="ECO:0000256" key="6">
    <source>
        <dbReference type="ARBA" id="ARBA00022840"/>
    </source>
</evidence>
<dbReference type="PANTHER" id="PTHR48016">
    <property type="entry name" value="MAP KINASE KINASE KINASE SSK2-RELATED-RELATED"/>
    <property type="match status" value="1"/>
</dbReference>
<evidence type="ECO:0000256" key="3">
    <source>
        <dbReference type="ARBA" id="ARBA00022679"/>
    </source>
</evidence>
<feature type="compositionally biased region" description="Basic and acidic residues" evidence="10">
    <location>
        <begin position="1037"/>
        <end position="1049"/>
    </location>
</feature>
<dbReference type="PANTHER" id="PTHR48016:SF48">
    <property type="entry name" value="SERINE_THREONINE-PROTEIN KINASE BCK1_SLK1_SSP31"/>
    <property type="match status" value="1"/>
</dbReference>
<feature type="compositionally biased region" description="Basic and acidic residues" evidence="10">
    <location>
        <begin position="637"/>
        <end position="653"/>
    </location>
</feature>
<comment type="catalytic activity">
    <reaction evidence="8">
        <text>L-seryl-[protein] + ATP = O-phospho-L-seryl-[protein] + ADP + H(+)</text>
        <dbReference type="Rhea" id="RHEA:17989"/>
        <dbReference type="Rhea" id="RHEA-COMP:9863"/>
        <dbReference type="Rhea" id="RHEA-COMP:11604"/>
        <dbReference type="ChEBI" id="CHEBI:15378"/>
        <dbReference type="ChEBI" id="CHEBI:29999"/>
        <dbReference type="ChEBI" id="CHEBI:30616"/>
        <dbReference type="ChEBI" id="CHEBI:83421"/>
        <dbReference type="ChEBI" id="CHEBI:456216"/>
        <dbReference type="EC" id="2.7.11.24"/>
    </reaction>
    <physiologicalReaction direction="left-to-right" evidence="8">
        <dbReference type="Rhea" id="RHEA:17990"/>
    </physiologicalReaction>
</comment>
<evidence type="ECO:0000259" key="11">
    <source>
        <dbReference type="PROSITE" id="PS50011"/>
    </source>
</evidence>
<feature type="region of interest" description="Disordered" evidence="10">
    <location>
        <begin position="1077"/>
        <end position="1212"/>
    </location>
</feature>
<feature type="compositionally biased region" description="Low complexity" evidence="10">
    <location>
        <begin position="455"/>
        <end position="464"/>
    </location>
</feature>
<feature type="compositionally biased region" description="Polar residues" evidence="10">
    <location>
        <begin position="1262"/>
        <end position="1278"/>
    </location>
</feature>
<dbReference type="PROSITE" id="PS00107">
    <property type="entry name" value="PROTEIN_KINASE_ATP"/>
    <property type="match status" value="1"/>
</dbReference>
<dbReference type="InterPro" id="IPR011009">
    <property type="entry name" value="Kinase-like_dom_sf"/>
</dbReference>
<dbReference type="SMART" id="SM00220">
    <property type="entry name" value="S_TKc"/>
    <property type="match status" value="1"/>
</dbReference>
<evidence type="ECO:0000256" key="7">
    <source>
        <dbReference type="ARBA" id="ARBA00047919"/>
    </source>
</evidence>
<feature type="region of interest" description="Disordered" evidence="10">
    <location>
        <begin position="1226"/>
        <end position="1342"/>
    </location>
</feature>
<dbReference type="Pfam" id="PF00069">
    <property type="entry name" value="Pkinase"/>
    <property type="match status" value="1"/>
</dbReference>
<feature type="compositionally biased region" description="Low complexity" evidence="10">
    <location>
        <begin position="42"/>
        <end position="70"/>
    </location>
</feature>
<dbReference type="InterPro" id="IPR050538">
    <property type="entry name" value="MAP_kinase_kinase_kinase"/>
</dbReference>
<proteinExistence type="inferred from homology"/>
<sequence length="1819" mass="197299">MTIASRQRSLSNISSRSDRHGPPTPLSANRSNLAPHDARSEAPSLGLGSPSSALLTPSSGTSSPYSLLSPANAGYSTSPRGRAHTVADPNLQRQQSYRQKPAMHQYIPPPPPQPTSTPASHAMNLPPPPPRPTNTNTLGAISIPPPPGNYGWGAPPRQYQQPGGYNPGAYHGYHSQSGVPPPPGPPPVQQQQQQQQQPHDAPLTSATYIPGGESFGPGVGIPPLHTSSRGYAEPAFYREDNYSANTDSSATSFPSQDHYGANTSYPTANRGHLNIPTERAQTYDSSGPPTATLHNPMNPMLQTHGSSYYRNESTTPVSPNDASAAWPADRVQIWLASNGFSRDWQETFKTLGLEGARFLEIGRGHGGKGNVAMMHQVIFPQLAKQCTASGTGWDQNRERDEGRKLRRLVRAIVETGSSSNVRFPHRAETAMTVPSAGTEGTLENSPYLGTKMDFGSTSTGGEESPGQLPLTSPASATLPRRISTQRNYTVPGLGPPPDYTETTGRSAFSKEVLRDLDSKPRRHSPNTSGEFGPSSFGGNHRDALRQSSPQHSPGLPSARPAANGAQLSAGLATSAPRYYERQHNRDNSSESVLSTFATAGSLHGSAPSSGKSFDNRSESRNERRHGYDGSRPGTGMSRRDSAEMPASAKDHKGFMSKFMQKKKRKDEEPSPDDTSMESPASPVSHRQLVGGAFFGRGMNSSETSLNERPPSRRSVQTDTESRTTGRGRGGSTRESDRKYAFITPDGWNYRLVDISNVTSAEALRDMLCNDLGSGLGRTPGVQLHLTSPGQTEHDDPLSDSRLLKARTQYGNRLGDLKILIKLPRELTVPPSAGLGVSFPPLMGKPIDEVTYARLNAESQADLHEAKSAESTIVPSKAAALRKEASRNELTPEAVAERLNGGTRAPEPSWAVGDDLPEEERQKMILAAAEEHQRQNRRKQQAYLESRQARMREKSPNPSSSKDVGIRSPGIIDFDEPRESPYDDSKKPFDEKRRKSKQLVPLREPPPAPANSNTLLKANSLSKNKGDQTSWLEEGEEEMAKKRSDSEASKRKAIPQGPTGGLSSIAAAIIGAGSIGSSVGAANKAAKPPKPPPKDSHDMSPESVRPSQRVLHDRAFGSFSGSGRNSPGASPRSPGSFTMSRGNVPFMIPDYDEEDAPDDVSFGRRPSLKLKMPTAPNPTITKLKDEQGFHTPNVSPHSAHPPASSLSRESSRISVWGPTLDFEETRVSFHPKEPVSANDSDSGDDSDEGLFQVPLAKLGAPASESTGVTTPSDSRSQRPSLPPLKTSRSKNSLEGAANGSGIQSARTDDTRGSVPSELHPESVQSATWTDSPDDTNRFSRRESFASDVWANRPPAEALVEHLDELFPNVNLDQPVLEEDESETDTSTEATNDFPSDVRTITPMSSYEDTSTIGPTFNRASGASVQSMAHRSIRKSGALGRTKSIREVVKSQYLPLEKKPLPGKGLPQAPGPSRVSTLRGGGDIVRRKSTKMFHAKIEQVKPPRGSRLIQLETIPQDHLMLPQRQPTFKWMKGQLIGKGTFGRVYLGMNITTGELIAVKQVEVNAKAAGSDKDKIKELVKSLDQEIDTMQHLDNPNIVQYLGCERKEYSISIFLEYISGGSVGSCIRKHGKFEECVVSSLTRQTLCGLSYLHREGILHRDLKADNILLDLDGTCKISDFGISKKTDNIYGNDITNSMQGSVFWMAPEVIRSPGQGYSAKVDIWSLGCVVLEMFAGKRPWSKEEAIGAIYKLGSLNQAPPIPEDVSRVIGVEGLSFMYDCFTIDPAERPTAETLLRSPFCFSDPNYNFLDTDLYAKIRGAFQ</sequence>
<evidence type="ECO:0000256" key="4">
    <source>
        <dbReference type="ARBA" id="ARBA00022741"/>
    </source>
</evidence>
<dbReference type="PROSITE" id="PS00108">
    <property type="entry name" value="PROTEIN_KINASE_ST"/>
    <property type="match status" value="1"/>
</dbReference>
<dbReference type="FunFam" id="3.30.200.20:FF:000387">
    <property type="entry name" value="Serine/threonine-protein kinase STE11"/>
    <property type="match status" value="1"/>
</dbReference>
<feature type="compositionally biased region" description="Basic and acidic residues" evidence="10">
    <location>
        <begin position="974"/>
        <end position="992"/>
    </location>
</feature>
<feature type="compositionally biased region" description="Polar residues" evidence="10">
    <location>
        <begin position="242"/>
        <end position="267"/>
    </location>
</feature>
<feature type="binding site" evidence="9">
    <location>
        <position position="1557"/>
    </location>
    <ligand>
        <name>ATP</name>
        <dbReference type="ChEBI" id="CHEBI:30616"/>
    </ligand>
</feature>
<feature type="region of interest" description="Disordered" evidence="10">
    <location>
        <begin position="1376"/>
        <end position="1437"/>
    </location>
</feature>
<feature type="compositionally biased region" description="Low complexity" evidence="10">
    <location>
        <begin position="189"/>
        <end position="198"/>
    </location>
</feature>
<keyword evidence="4 9" id="KW-0547">Nucleotide-binding</keyword>
<dbReference type="InterPro" id="IPR008271">
    <property type="entry name" value="Ser/Thr_kinase_AS"/>
</dbReference>
<feature type="region of interest" description="Disordered" evidence="10">
    <location>
        <begin position="1456"/>
        <end position="1478"/>
    </location>
</feature>
<feature type="region of interest" description="Disordered" evidence="10">
    <location>
        <begin position="242"/>
        <end position="323"/>
    </location>
</feature>
<evidence type="ECO:0000256" key="5">
    <source>
        <dbReference type="ARBA" id="ARBA00022777"/>
    </source>
</evidence>
<dbReference type="FunFam" id="1.10.510.10:FF:000182">
    <property type="entry name" value="MAP kinase kinase kinase mkh1"/>
    <property type="match status" value="1"/>
</dbReference>
<keyword evidence="6 9" id="KW-0067">ATP-binding</keyword>
<protein>
    <recommendedName>
        <fullName evidence="2">mitogen-activated protein kinase</fullName>
        <ecNumber evidence="2">2.7.11.24</ecNumber>
    </recommendedName>
</protein>
<feature type="compositionally biased region" description="Basic and acidic residues" evidence="10">
    <location>
        <begin position="613"/>
        <end position="628"/>
    </location>
</feature>
<dbReference type="GO" id="GO:0004707">
    <property type="term" value="F:MAP kinase activity"/>
    <property type="evidence" value="ECO:0007669"/>
    <property type="project" value="UniProtKB-EC"/>
</dbReference>
<feature type="region of interest" description="Disordered" evidence="10">
    <location>
        <begin position="1"/>
        <end position="226"/>
    </location>
</feature>
<comment type="catalytic activity">
    <reaction evidence="7">
        <text>L-threonyl-[protein] + ATP = O-phospho-L-threonyl-[protein] + ADP + H(+)</text>
        <dbReference type="Rhea" id="RHEA:46608"/>
        <dbReference type="Rhea" id="RHEA-COMP:11060"/>
        <dbReference type="Rhea" id="RHEA-COMP:11605"/>
        <dbReference type="ChEBI" id="CHEBI:15378"/>
        <dbReference type="ChEBI" id="CHEBI:30013"/>
        <dbReference type="ChEBI" id="CHEBI:30616"/>
        <dbReference type="ChEBI" id="CHEBI:61977"/>
        <dbReference type="ChEBI" id="CHEBI:456216"/>
        <dbReference type="EC" id="2.7.11.24"/>
    </reaction>
    <physiologicalReaction direction="left-to-right" evidence="7">
        <dbReference type="Rhea" id="RHEA:46609"/>
    </physiologicalReaction>
</comment>
<feature type="compositionally biased region" description="Polar residues" evidence="10">
    <location>
        <begin position="1"/>
        <end position="15"/>
    </location>
</feature>
<dbReference type="InterPro" id="IPR017441">
    <property type="entry name" value="Protein_kinase_ATP_BS"/>
</dbReference>
<feature type="region of interest" description="Disordered" evidence="10">
    <location>
        <begin position="428"/>
        <end position="564"/>
    </location>
</feature>
<feature type="region of interest" description="Disordered" evidence="10">
    <location>
        <begin position="600"/>
        <end position="737"/>
    </location>
</feature>
<evidence type="ECO:0000256" key="1">
    <source>
        <dbReference type="ARBA" id="ARBA00006529"/>
    </source>
</evidence>
<gene>
    <name evidence="12" type="ORF">P280DRAFT_317770</name>
</gene>
<keyword evidence="5" id="KW-0418">Kinase</keyword>
<dbReference type="OrthoDB" id="266718at2759"/>
<feature type="compositionally biased region" description="Low complexity" evidence="10">
    <location>
        <begin position="1194"/>
        <end position="1212"/>
    </location>
</feature>
<evidence type="ECO:0000256" key="2">
    <source>
        <dbReference type="ARBA" id="ARBA00012411"/>
    </source>
</evidence>
<feature type="compositionally biased region" description="Basic and acidic residues" evidence="10">
    <location>
        <begin position="1333"/>
        <end position="1342"/>
    </location>
</feature>
<evidence type="ECO:0000256" key="8">
    <source>
        <dbReference type="ARBA" id="ARBA00048130"/>
    </source>
</evidence>
<evidence type="ECO:0000313" key="12">
    <source>
        <dbReference type="EMBL" id="KAF2641626.1"/>
    </source>
</evidence>
<evidence type="ECO:0000313" key="13">
    <source>
        <dbReference type="Proteomes" id="UP000799753"/>
    </source>
</evidence>